<organism evidence="3 4">
    <name type="scientific">Weissella viridescens</name>
    <name type="common">Lactobacillus viridescens</name>
    <dbReference type="NCBI Taxonomy" id="1629"/>
    <lineage>
        <taxon>Bacteria</taxon>
        <taxon>Bacillati</taxon>
        <taxon>Bacillota</taxon>
        <taxon>Bacilli</taxon>
        <taxon>Lactobacillales</taxon>
        <taxon>Lactobacillaceae</taxon>
        <taxon>Weissella</taxon>
    </lineage>
</organism>
<feature type="region of interest" description="Disordered" evidence="1">
    <location>
        <begin position="290"/>
        <end position="313"/>
    </location>
</feature>
<evidence type="ECO:0000256" key="2">
    <source>
        <dbReference type="SAM" id="Phobius"/>
    </source>
</evidence>
<protein>
    <submittedName>
        <fullName evidence="3">Uncharacterized protein</fullName>
    </submittedName>
</protein>
<feature type="transmembrane region" description="Helical" evidence="2">
    <location>
        <begin position="14"/>
        <end position="36"/>
    </location>
</feature>
<comment type="caution">
    <text evidence="3">The sequence shown here is derived from an EMBL/GenBank/DDBJ whole genome shotgun (WGS) entry which is preliminary data.</text>
</comment>
<keyword evidence="2" id="KW-0812">Transmembrane</keyword>
<accession>A0A3P2RM22</accession>
<dbReference type="EMBL" id="RHGY01000001">
    <property type="protein sequence ID" value="RRG18732.1"/>
    <property type="molecule type" value="Genomic_DNA"/>
</dbReference>
<gene>
    <name evidence="3" type="ORF">D3P96_01745</name>
</gene>
<reference evidence="3 4" key="1">
    <citation type="submission" date="2018-10" db="EMBL/GenBank/DDBJ databases">
        <title>Draft genome sequence of Weissella viridescens UCO-SMC3.</title>
        <authorList>
            <person name="Garcia-Cancino A."/>
            <person name="Espinoza-Monje M."/>
            <person name="Albarracin L."/>
            <person name="Garcia-Castillo V."/>
            <person name="Campos-Martin J."/>
            <person name="Nakano Y."/>
            <person name="Guitierrez-Zamorano C."/>
            <person name="Ikeda-Ohtsubo W."/>
            <person name="Morita H."/>
            <person name="Kitazawa H."/>
            <person name="Villena J."/>
        </authorList>
    </citation>
    <scope>NUCLEOTIDE SEQUENCE [LARGE SCALE GENOMIC DNA]</scope>
    <source>
        <strain evidence="3 4">UCO-SMC3</strain>
    </source>
</reference>
<keyword evidence="2" id="KW-0472">Membrane</keyword>
<keyword evidence="2" id="KW-1133">Transmembrane helix</keyword>
<name>A0A3P2RM22_WEIVI</name>
<dbReference type="AlphaFoldDB" id="A0A3P2RM22"/>
<dbReference type="RefSeq" id="WP_124942671.1">
    <property type="nucleotide sequence ID" value="NZ_RHGY01000001.1"/>
</dbReference>
<evidence type="ECO:0000313" key="4">
    <source>
        <dbReference type="Proteomes" id="UP000275836"/>
    </source>
</evidence>
<evidence type="ECO:0000313" key="3">
    <source>
        <dbReference type="EMBL" id="RRG18732.1"/>
    </source>
</evidence>
<dbReference type="Proteomes" id="UP000275836">
    <property type="component" value="Unassembled WGS sequence"/>
</dbReference>
<proteinExistence type="predicted"/>
<evidence type="ECO:0000256" key="1">
    <source>
        <dbReference type="SAM" id="MobiDB-lite"/>
    </source>
</evidence>
<sequence>MSTPNPTPKKQQPIYVPIAIIIVSVIVIFGLAFWAISTASKNMTAGQIQRPSSAKVDKDTYTMYEATDIKTDSNNQGDIIIKGKTNAPDDSVVLVAPTDKASLETNSNAALNTKNDGYATVENGKFKASVSIVDLAVNADKIKTDQKFKVKIVAAANYDKSIDDSIEKMLDGKDLSLVPETTVKADGRVAQYFNSLEDEDDADANDDSDTFVTNSEALVSQYSRVEELLAMDKQGVADGRLDRDTVADRQEAYDEKLTNIEGSDIDDDKKAEQMKKLSDGIENDIKNELTNGQAASDPAAANKAFNDLKKSAK</sequence>